<dbReference type="InterPro" id="IPR032675">
    <property type="entry name" value="LRR_dom_sf"/>
</dbReference>
<evidence type="ECO:0000256" key="3">
    <source>
        <dbReference type="ARBA" id="ARBA00022527"/>
    </source>
</evidence>
<evidence type="ECO:0000256" key="16">
    <source>
        <dbReference type="ARBA" id="ARBA00047899"/>
    </source>
</evidence>
<evidence type="ECO:0000313" key="23">
    <source>
        <dbReference type="RefSeq" id="XP_022714519.1"/>
    </source>
</evidence>
<dbReference type="Gene3D" id="3.80.10.10">
    <property type="entry name" value="Ribonuclease Inhibitor"/>
    <property type="match status" value="1"/>
</dbReference>
<evidence type="ECO:0000256" key="8">
    <source>
        <dbReference type="ARBA" id="ARBA00022729"/>
    </source>
</evidence>
<proteinExistence type="predicted"/>
<evidence type="ECO:0000313" key="22">
    <source>
        <dbReference type="Proteomes" id="UP000515121"/>
    </source>
</evidence>
<feature type="binding site" evidence="18">
    <location>
        <position position="595"/>
    </location>
    <ligand>
        <name>ATP</name>
        <dbReference type="ChEBI" id="CHEBI:30616"/>
    </ligand>
</feature>
<dbReference type="PANTHER" id="PTHR45631:SF202">
    <property type="entry name" value="SENESCENCE-INDUCED RECEPTOR-LIKE SERINE_THREONINE-PROTEIN KINASE"/>
    <property type="match status" value="1"/>
</dbReference>
<keyword evidence="10 18" id="KW-0547">Nucleotide-binding</keyword>
<dbReference type="EC" id="2.7.11.1" evidence="2"/>
<dbReference type="SUPFAM" id="SSF52058">
    <property type="entry name" value="L domain-like"/>
    <property type="match status" value="1"/>
</dbReference>
<dbReference type="Gene3D" id="3.30.200.20">
    <property type="entry name" value="Phosphorylase Kinase, domain 1"/>
    <property type="match status" value="1"/>
</dbReference>
<evidence type="ECO:0000256" key="12">
    <source>
        <dbReference type="ARBA" id="ARBA00022840"/>
    </source>
</evidence>
<evidence type="ECO:0000259" key="21">
    <source>
        <dbReference type="PROSITE" id="PS50011"/>
    </source>
</evidence>
<dbReference type="KEGG" id="dzi:111274147"/>
<dbReference type="Pfam" id="PF12819">
    <property type="entry name" value="Malectin_like"/>
    <property type="match status" value="1"/>
</dbReference>
<evidence type="ECO:0000256" key="7">
    <source>
        <dbReference type="ARBA" id="ARBA00022692"/>
    </source>
</evidence>
<keyword evidence="22" id="KW-1185">Reference proteome</keyword>
<dbReference type="PANTHER" id="PTHR45631">
    <property type="entry name" value="OS07G0107800 PROTEIN-RELATED"/>
    <property type="match status" value="1"/>
</dbReference>
<dbReference type="OrthoDB" id="2017114at2759"/>
<dbReference type="InterPro" id="IPR011009">
    <property type="entry name" value="Kinase-like_dom_sf"/>
</dbReference>
<keyword evidence="14 19" id="KW-0472">Membrane</keyword>
<dbReference type="PROSITE" id="PS00108">
    <property type="entry name" value="PROTEIN_KINASE_ST"/>
    <property type="match status" value="1"/>
</dbReference>
<dbReference type="GO" id="GO:0016020">
    <property type="term" value="C:membrane"/>
    <property type="evidence" value="ECO:0007669"/>
    <property type="project" value="UniProtKB-SubCell"/>
</dbReference>
<feature type="chain" id="PRO_5027789838" description="non-specific serine/threonine protein kinase" evidence="20">
    <location>
        <begin position="21"/>
        <end position="883"/>
    </location>
</feature>
<organism evidence="22 23">
    <name type="scientific">Durio zibethinus</name>
    <name type="common">Durian</name>
    <dbReference type="NCBI Taxonomy" id="66656"/>
    <lineage>
        <taxon>Eukaryota</taxon>
        <taxon>Viridiplantae</taxon>
        <taxon>Streptophyta</taxon>
        <taxon>Embryophyta</taxon>
        <taxon>Tracheophyta</taxon>
        <taxon>Spermatophyta</taxon>
        <taxon>Magnoliopsida</taxon>
        <taxon>eudicotyledons</taxon>
        <taxon>Gunneridae</taxon>
        <taxon>Pentapetalae</taxon>
        <taxon>rosids</taxon>
        <taxon>malvids</taxon>
        <taxon>Malvales</taxon>
        <taxon>Malvaceae</taxon>
        <taxon>Helicteroideae</taxon>
        <taxon>Durio</taxon>
    </lineage>
</organism>
<dbReference type="InterPro" id="IPR017441">
    <property type="entry name" value="Protein_kinase_ATP_BS"/>
</dbReference>
<keyword evidence="4" id="KW-0597">Phosphoprotein</keyword>
<keyword evidence="15" id="KW-0675">Receptor</keyword>
<protein>
    <recommendedName>
        <fullName evidence="2">non-specific serine/threonine protein kinase</fullName>
        <ecNumber evidence="2">2.7.11.1</ecNumber>
    </recommendedName>
</protein>
<comment type="catalytic activity">
    <reaction evidence="17">
        <text>L-seryl-[protein] + ATP = O-phospho-L-seryl-[protein] + ADP + H(+)</text>
        <dbReference type="Rhea" id="RHEA:17989"/>
        <dbReference type="Rhea" id="RHEA-COMP:9863"/>
        <dbReference type="Rhea" id="RHEA-COMP:11604"/>
        <dbReference type="ChEBI" id="CHEBI:15378"/>
        <dbReference type="ChEBI" id="CHEBI:29999"/>
        <dbReference type="ChEBI" id="CHEBI:30616"/>
        <dbReference type="ChEBI" id="CHEBI:83421"/>
        <dbReference type="ChEBI" id="CHEBI:456216"/>
        <dbReference type="EC" id="2.7.11.1"/>
    </reaction>
</comment>
<evidence type="ECO:0000256" key="11">
    <source>
        <dbReference type="ARBA" id="ARBA00022777"/>
    </source>
</evidence>
<dbReference type="InterPro" id="IPR008271">
    <property type="entry name" value="Ser/Thr_kinase_AS"/>
</dbReference>
<dbReference type="AlphaFoldDB" id="A0A6P5WF81"/>
<evidence type="ECO:0000256" key="20">
    <source>
        <dbReference type="SAM" id="SignalP"/>
    </source>
</evidence>
<evidence type="ECO:0000256" key="15">
    <source>
        <dbReference type="ARBA" id="ARBA00023170"/>
    </source>
</evidence>
<dbReference type="InterPro" id="IPR001611">
    <property type="entry name" value="Leu-rich_rpt"/>
</dbReference>
<evidence type="ECO:0000256" key="6">
    <source>
        <dbReference type="ARBA" id="ARBA00022679"/>
    </source>
</evidence>
<comment type="catalytic activity">
    <reaction evidence="16">
        <text>L-threonyl-[protein] + ATP = O-phospho-L-threonyl-[protein] + ADP + H(+)</text>
        <dbReference type="Rhea" id="RHEA:46608"/>
        <dbReference type="Rhea" id="RHEA-COMP:11060"/>
        <dbReference type="Rhea" id="RHEA-COMP:11605"/>
        <dbReference type="ChEBI" id="CHEBI:15378"/>
        <dbReference type="ChEBI" id="CHEBI:30013"/>
        <dbReference type="ChEBI" id="CHEBI:30616"/>
        <dbReference type="ChEBI" id="CHEBI:61977"/>
        <dbReference type="ChEBI" id="CHEBI:456216"/>
        <dbReference type="EC" id="2.7.11.1"/>
    </reaction>
</comment>
<feature type="domain" description="Protein kinase" evidence="21">
    <location>
        <begin position="568"/>
        <end position="842"/>
    </location>
</feature>
<keyword evidence="9" id="KW-0677">Repeat</keyword>
<accession>A0A6P5WF81</accession>
<evidence type="ECO:0000256" key="9">
    <source>
        <dbReference type="ARBA" id="ARBA00022737"/>
    </source>
</evidence>
<sequence>MRSHFLKFSIFALQAPLIHAQDQSGFISLDCGLPDNTTYTESTTGIDYISDAAYIQTGIGKSILPEFQRGLQRQTWHLRSFPEGDRNCYNLSLRKGDEYLIRATFVYGNYDEMNELPKFDLHLGPNLWTSVTIQKASVGISTEIIHVIQSNHLFVCLVNTGNGIPFISALELRLLNNATYRTQIGSLELFARFDVCSTTGATFRFKEDIYDRLWWPYNRNDWTLVTTSYTVIAGSNLYQPPSLAMRTACTPVNSSQSLVFSIDPSSVPNAEFYLYMHFAEVQHLQANESRKFNIFYNGQFWFGPIIPSYLASTTFSTRSALTGGNYQFSIYRTADSTLPPILNAIEIYTVKLFLQYETFEKEIDAISNVKTIYGLKRNWQGDPCVPQAYAWDGLNCSYSGYNPPRIISLNLSSSGLNGEIPPYITSLTQLQYLDLSNNSLTGPVPEFLSQLQSLTVLNLDGNMLNGTVPSALIERSKNGLQLSIEGNPNLCVSLPCKKNKKKNVVVPIAASVASFSVLIIVLATVWRLLKRRQPPLDGNTDDESNTLFQLLELKNRRFKFSEVQTMTNDFERLLGTGGFGSVFYGHIDDTEVAVKMLSLSSSQGYKQFEAEVKTLFRVHHANLTSLIGYCNEGANLGLIYEYMAKGNLAEFLSDKSTRILKWEERLRIALEAAQGLEYLHEGCRPPIIHRDVKSTNILLNEDFQAKLADFGFSKTFPIEGGSHLSASIVGTTGYLDPEYRTSIILTKKGDVYSFGVVLLEIITGKPAVINAQTNNVRTHISQWVSSILSRGDIKSIVDPRLEGDFDVNSAWKAVEVAVLCVSHNSTRRPTMNEVVLELSQCLSAERARITGEHGNKSKNPADMMTMSFSTEIGPVHEIGPVPR</sequence>
<dbReference type="SMART" id="SM00220">
    <property type="entry name" value="S_TKc"/>
    <property type="match status" value="1"/>
</dbReference>
<name>A0A6P5WF81_DURZI</name>
<dbReference type="Proteomes" id="UP000515121">
    <property type="component" value="Unplaced"/>
</dbReference>
<dbReference type="InterPro" id="IPR024788">
    <property type="entry name" value="Malectin-like_Carb-bd_dom"/>
</dbReference>
<keyword evidence="5" id="KW-0433">Leucine-rich repeat</keyword>
<dbReference type="RefSeq" id="XP_022714519.1">
    <property type="nucleotide sequence ID" value="XM_022858784.1"/>
</dbReference>
<gene>
    <name evidence="23" type="primary">LOC111274147</name>
</gene>
<evidence type="ECO:0000256" key="4">
    <source>
        <dbReference type="ARBA" id="ARBA00022553"/>
    </source>
</evidence>
<dbReference type="FunFam" id="3.80.10.10:FF:000129">
    <property type="entry name" value="Leucine-rich repeat receptor-like kinase"/>
    <property type="match status" value="1"/>
</dbReference>
<keyword evidence="6" id="KW-0808">Transferase</keyword>
<evidence type="ECO:0000256" key="1">
    <source>
        <dbReference type="ARBA" id="ARBA00004167"/>
    </source>
</evidence>
<evidence type="ECO:0000256" key="19">
    <source>
        <dbReference type="SAM" id="Phobius"/>
    </source>
</evidence>
<evidence type="ECO:0000256" key="14">
    <source>
        <dbReference type="ARBA" id="ARBA00023136"/>
    </source>
</evidence>
<dbReference type="Gene3D" id="1.10.510.10">
    <property type="entry name" value="Transferase(Phosphotransferase) domain 1"/>
    <property type="match status" value="1"/>
</dbReference>
<dbReference type="Pfam" id="PF13855">
    <property type="entry name" value="LRR_8"/>
    <property type="match status" value="1"/>
</dbReference>
<dbReference type="FunFam" id="1.10.510.10:FF:000146">
    <property type="entry name" value="LRR receptor-like serine/threonine-protein kinase IOS1"/>
    <property type="match status" value="1"/>
</dbReference>
<dbReference type="PROSITE" id="PS50011">
    <property type="entry name" value="PROTEIN_KINASE_DOM"/>
    <property type="match status" value="1"/>
</dbReference>
<keyword evidence="12 18" id="KW-0067">ATP-binding</keyword>
<keyword evidence="8 20" id="KW-0732">Signal</keyword>
<dbReference type="GO" id="GO:0004674">
    <property type="term" value="F:protein serine/threonine kinase activity"/>
    <property type="evidence" value="ECO:0007669"/>
    <property type="project" value="UniProtKB-KW"/>
</dbReference>
<dbReference type="CDD" id="cd14066">
    <property type="entry name" value="STKc_IRAK"/>
    <property type="match status" value="1"/>
</dbReference>
<dbReference type="GeneID" id="111274147"/>
<evidence type="ECO:0000256" key="18">
    <source>
        <dbReference type="PROSITE-ProRule" id="PRU10141"/>
    </source>
</evidence>
<evidence type="ECO:0000256" key="2">
    <source>
        <dbReference type="ARBA" id="ARBA00012513"/>
    </source>
</evidence>
<dbReference type="GO" id="GO:0005524">
    <property type="term" value="F:ATP binding"/>
    <property type="evidence" value="ECO:0007669"/>
    <property type="project" value="UniProtKB-UniRule"/>
</dbReference>
<keyword evidence="3" id="KW-0723">Serine/threonine-protein kinase</keyword>
<keyword evidence="7 19" id="KW-0812">Transmembrane</keyword>
<keyword evidence="11" id="KW-0418">Kinase</keyword>
<evidence type="ECO:0000256" key="13">
    <source>
        <dbReference type="ARBA" id="ARBA00022989"/>
    </source>
</evidence>
<evidence type="ECO:0000256" key="5">
    <source>
        <dbReference type="ARBA" id="ARBA00022614"/>
    </source>
</evidence>
<dbReference type="PROSITE" id="PS00107">
    <property type="entry name" value="PROTEIN_KINASE_ATP"/>
    <property type="match status" value="1"/>
</dbReference>
<feature type="transmembrane region" description="Helical" evidence="19">
    <location>
        <begin position="504"/>
        <end position="526"/>
    </location>
</feature>
<feature type="signal peptide" evidence="20">
    <location>
        <begin position="1"/>
        <end position="20"/>
    </location>
</feature>
<evidence type="ECO:0000256" key="10">
    <source>
        <dbReference type="ARBA" id="ARBA00022741"/>
    </source>
</evidence>
<dbReference type="InterPro" id="IPR000719">
    <property type="entry name" value="Prot_kinase_dom"/>
</dbReference>
<keyword evidence="13 19" id="KW-1133">Transmembrane helix</keyword>
<reference evidence="23" key="1">
    <citation type="submission" date="2025-08" db="UniProtKB">
        <authorList>
            <consortium name="RefSeq"/>
        </authorList>
    </citation>
    <scope>IDENTIFICATION</scope>
    <source>
        <tissue evidence="23">Fruit stalk</tissue>
    </source>
</reference>
<dbReference type="InterPro" id="IPR001245">
    <property type="entry name" value="Ser-Thr/Tyr_kinase_cat_dom"/>
</dbReference>
<dbReference type="SUPFAM" id="SSF56112">
    <property type="entry name" value="Protein kinase-like (PK-like)"/>
    <property type="match status" value="1"/>
</dbReference>
<dbReference type="Pfam" id="PF07714">
    <property type="entry name" value="PK_Tyr_Ser-Thr"/>
    <property type="match status" value="1"/>
</dbReference>
<comment type="subcellular location">
    <subcellularLocation>
        <location evidence="1">Membrane</location>
        <topology evidence="1">Single-pass membrane protein</topology>
    </subcellularLocation>
</comment>
<evidence type="ECO:0000256" key="17">
    <source>
        <dbReference type="ARBA" id="ARBA00048679"/>
    </source>
</evidence>